<dbReference type="Pfam" id="PF00528">
    <property type="entry name" value="BPD_transp_1"/>
    <property type="match status" value="1"/>
</dbReference>
<evidence type="ECO:0000259" key="12">
    <source>
        <dbReference type="PROSITE" id="PS50928"/>
    </source>
</evidence>
<evidence type="ECO:0000256" key="5">
    <source>
        <dbReference type="ARBA" id="ARBA00022692"/>
    </source>
</evidence>
<feature type="transmembrane region" description="Helical" evidence="10">
    <location>
        <begin position="85"/>
        <end position="105"/>
    </location>
</feature>
<dbReference type="InterPro" id="IPR000515">
    <property type="entry name" value="MetI-like"/>
</dbReference>
<protein>
    <recommendedName>
        <fullName evidence="11">Molybdenum transport system permease</fullName>
    </recommendedName>
</protein>
<dbReference type="EMBL" id="CP071250">
    <property type="protein sequence ID" value="UUF07418.1"/>
    <property type="molecule type" value="Genomic_DNA"/>
</dbReference>
<keyword evidence="7" id="KW-0764">Sulfate transport</keyword>
<feature type="transmembrane region" description="Helical" evidence="10">
    <location>
        <begin position="7"/>
        <end position="27"/>
    </location>
</feature>
<feature type="transmembrane region" description="Helical" evidence="10">
    <location>
        <begin position="183"/>
        <end position="206"/>
    </location>
</feature>
<feature type="transmembrane region" description="Helical" evidence="10">
    <location>
        <begin position="47"/>
        <end position="73"/>
    </location>
</feature>
<organism evidence="13 14">
    <name type="scientific">Turicibacter bilis</name>
    <dbReference type="NCBI Taxonomy" id="2735723"/>
    <lineage>
        <taxon>Bacteria</taxon>
        <taxon>Bacillati</taxon>
        <taxon>Bacillota</taxon>
        <taxon>Erysipelotrichia</taxon>
        <taxon>Erysipelotrichales</taxon>
        <taxon>Turicibacteraceae</taxon>
        <taxon>Turicibacter</taxon>
    </lineage>
</organism>
<evidence type="ECO:0000256" key="8">
    <source>
        <dbReference type="ARBA" id="ARBA00023136"/>
    </source>
</evidence>
<gene>
    <name evidence="13" type="primary">modB</name>
    <name evidence="13" type="ORF">J0J70_07180</name>
</gene>
<dbReference type="PROSITE" id="PS50928">
    <property type="entry name" value="ABC_TM1"/>
    <property type="match status" value="1"/>
</dbReference>
<dbReference type="GO" id="GO:0015419">
    <property type="term" value="F:ABC-type sulfate transporter activity"/>
    <property type="evidence" value="ECO:0007669"/>
    <property type="project" value="InterPro"/>
</dbReference>
<dbReference type="Gene3D" id="1.10.3720.10">
    <property type="entry name" value="MetI-like"/>
    <property type="match status" value="1"/>
</dbReference>
<dbReference type="GO" id="GO:0015098">
    <property type="term" value="F:molybdate ion transmembrane transporter activity"/>
    <property type="evidence" value="ECO:0007669"/>
    <property type="project" value="UniProtKB-UniRule"/>
</dbReference>
<dbReference type="SUPFAM" id="SSF161098">
    <property type="entry name" value="MetI-like"/>
    <property type="match status" value="1"/>
</dbReference>
<feature type="domain" description="ABC transmembrane type-1" evidence="12">
    <location>
        <begin position="47"/>
        <end position="249"/>
    </location>
</feature>
<feature type="transmembrane region" description="Helical" evidence="10">
    <location>
        <begin position="231"/>
        <end position="252"/>
    </location>
</feature>
<dbReference type="InterPro" id="IPR035906">
    <property type="entry name" value="MetI-like_sf"/>
</dbReference>
<comment type="subcellular location">
    <subcellularLocation>
        <location evidence="10">Cell membrane</location>
        <topology evidence="10">Multi-pass membrane protein</topology>
    </subcellularLocation>
    <subcellularLocation>
        <location evidence="1">Membrane</location>
        <topology evidence="1">Multi-pass membrane protein</topology>
    </subcellularLocation>
</comment>
<keyword evidence="11" id="KW-1003">Cell membrane</keyword>
<dbReference type="RefSeq" id="WP_212724516.1">
    <property type="nucleotide sequence ID" value="NZ_CP071250.1"/>
</dbReference>
<comment type="function">
    <text evidence="11">Part of the binding-protein-dependent transport system for molybdenum; probably responsible for the translocation of the substrate across the membrane.</text>
</comment>
<dbReference type="CDD" id="cd06261">
    <property type="entry name" value="TM_PBP2"/>
    <property type="match status" value="1"/>
</dbReference>
<keyword evidence="4 11" id="KW-0500">Molybdenum</keyword>
<accession>A0A9Q9CPH0</accession>
<evidence type="ECO:0000256" key="11">
    <source>
        <dbReference type="RuleBase" id="RU365097"/>
    </source>
</evidence>
<evidence type="ECO:0000256" key="2">
    <source>
        <dbReference type="ARBA" id="ARBA00011779"/>
    </source>
</evidence>
<proteinExistence type="inferred from homology"/>
<evidence type="ECO:0000256" key="7">
    <source>
        <dbReference type="ARBA" id="ARBA00023032"/>
    </source>
</evidence>
<dbReference type="NCBIfam" id="TIGR02141">
    <property type="entry name" value="modB_ABC"/>
    <property type="match status" value="1"/>
</dbReference>
<keyword evidence="6 10" id="KW-1133">Transmembrane helix</keyword>
<evidence type="ECO:0000256" key="9">
    <source>
        <dbReference type="ARBA" id="ARBA00025323"/>
    </source>
</evidence>
<evidence type="ECO:0000256" key="3">
    <source>
        <dbReference type="ARBA" id="ARBA00022448"/>
    </source>
</evidence>
<reference evidence="13" key="1">
    <citation type="submission" date="2021-03" db="EMBL/GenBank/DDBJ databases">
        <title>Comparative Genomics and Metabolomics in the genus Turicibacter.</title>
        <authorList>
            <person name="Maki J."/>
            <person name="Looft T."/>
        </authorList>
    </citation>
    <scope>NUCLEOTIDE SEQUENCE</scope>
    <source>
        <strain evidence="13">ISU324</strain>
    </source>
</reference>
<sequence length="258" mass="29048">MKKDHKWLRLNYVFTLTFTVLPFLAFITRGRLIEFNALDWHVISSSLWVSMKCSLIAMLIVILLGLPTGYYIARHSFKYKIFFDTLFNLPMILPPAVIGLLLLLTYGSHGFIGRYLLAMGIKTSFSSFAVILTFIFVSLPVFIKGVSVAFSEVDEQLETTARILGDSPLQMFKRITFPLAKKGLIVSLLMAWTRGLSEFGATIMFAGNLKGVTQTLPLAIYSAMESNMNNALFISFFMFILALLVLVSTHLLSEERDT</sequence>
<keyword evidence="5 10" id="KW-0812">Transmembrane</keyword>
<evidence type="ECO:0000313" key="13">
    <source>
        <dbReference type="EMBL" id="UUF07418.1"/>
    </source>
</evidence>
<name>A0A9Q9CPH0_9FIRM</name>
<dbReference type="Proteomes" id="UP001058072">
    <property type="component" value="Chromosome"/>
</dbReference>
<evidence type="ECO:0000256" key="4">
    <source>
        <dbReference type="ARBA" id="ARBA00022505"/>
    </source>
</evidence>
<evidence type="ECO:0000313" key="14">
    <source>
        <dbReference type="Proteomes" id="UP001058072"/>
    </source>
</evidence>
<evidence type="ECO:0000256" key="1">
    <source>
        <dbReference type="ARBA" id="ARBA00004141"/>
    </source>
</evidence>
<dbReference type="PANTHER" id="PTHR30406:SF8">
    <property type="entry name" value="SULFATE TRANSPORT SYSTEM PERMEASE PROTEIN CYST"/>
    <property type="match status" value="1"/>
</dbReference>
<comment type="subunit">
    <text evidence="2">The complex is composed of two ATP-binding proteins (CysA), two transmembrane proteins (CysT and CysW) and a solute-binding protein (CysP).</text>
</comment>
<keyword evidence="3 10" id="KW-0813">Transport</keyword>
<keyword evidence="8 10" id="KW-0472">Membrane</keyword>
<evidence type="ECO:0000256" key="10">
    <source>
        <dbReference type="RuleBase" id="RU363032"/>
    </source>
</evidence>
<evidence type="ECO:0000256" key="6">
    <source>
        <dbReference type="ARBA" id="ARBA00022989"/>
    </source>
</evidence>
<feature type="transmembrane region" description="Helical" evidence="10">
    <location>
        <begin position="125"/>
        <end position="143"/>
    </location>
</feature>
<comment type="similarity">
    <text evidence="11">Belongs to the binding-protein-dependent transport system permease family. CysTW subfamily.</text>
</comment>
<dbReference type="GO" id="GO:0005886">
    <property type="term" value="C:plasma membrane"/>
    <property type="evidence" value="ECO:0007669"/>
    <property type="project" value="UniProtKB-SubCell"/>
</dbReference>
<dbReference type="InterPro" id="IPR011867">
    <property type="entry name" value="ModB_ABC"/>
</dbReference>
<dbReference type="AlphaFoldDB" id="A0A9Q9CPH0"/>
<dbReference type="InterPro" id="IPR005667">
    <property type="entry name" value="Sulph_transpt2"/>
</dbReference>
<comment type="function">
    <text evidence="9">Part of the ABC transporter complex CysAWTP (TC 3.A.1.6.1) involved in sulfate/thiosulfate import. Probably responsible for the translocation of the substrate across the membrane.</text>
</comment>
<dbReference type="PANTHER" id="PTHR30406">
    <property type="entry name" value="SULFATE TRANSPORT SYSTEM PERMEASE PROTEIN"/>
    <property type="match status" value="1"/>
</dbReference>